<keyword evidence="7" id="KW-1185">Reference proteome</keyword>
<evidence type="ECO:0000256" key="1">
    <source>
        <dbReference type="ARBA" id="ARBA00023015"/>
    </source>
</evidence>
<keyword evidence="1" id="KW-0805">Transcription regulation</keyword>
<dbReference type="InterPro" id="IPR036271">
    <property type="entry name" value="Tet_transcr_reg_TetR-rel_C_sf"/>
</dbReference>
<dbReference type="InterPro" id="IPR001647">
    <property type="entry name" value="HTH_TetR"/>
</dbReference>
<dbReference type="PROSITE" id="PS50977">
    <property type="entry name" value="HTH_TETR_2"/>
    <property type="match status" value="1"/>
</dbReference>
<evidence type="ECO:0000256" key="4">
    <source>
        <dbReference type="PROSITE-ProRule" id="PRU00335"/>
    </source>
</evidence>
<keyword evidence="2 4" id="KW-0238">DNA-binding</keyword>
<dbReference type="InterPro" id="IPR009057">
    <property type="entry name" value="Homeodomain-like_sf"/>
</dbReference>
<dbReference type="EMBL" id="CP095043">
    <property type="protein sequence ID" value="UOQ59497.1"/>
    <property type="molecule type" value="Genomic_DNA"/>
</dbReference>
<dbReference type="Gene3D" id="1.10.357.10">
    <property type="entry name" value="Tetracycline Repressor, domain 2"/>
    <property type="match status" value="1"/>
</dbReference>
<keyword evidence="3" id="KW-0804">Transcription</keyword>
<dbReference type="Proteomes" id="UP000831775">
    <property type="component" value="Chromosome"/>
</dbReference>
<accession>A0ABY4FTB7</accession>
<feature type="domain" description="HTH tetR-type" evidence="5">
    <location>
        <begin position="15"/>
        <end position="75"/>
    </location>
</feature>
<evidence type="ECO:0000313" key="6">
    <source>
        <dbReference type="EMBL" id="UOQ59497.1"/>
    </source>
</evidence>
<reference evidence="6 7" key="1">
    <citation type="submission" date="2022-04" db="EMBL/GenBank/DDBJ databases">
        <title>Leucobacter sp. isolated from rhizosphere of onion.</title>
        <authorList>
            <person name="Won M."/>
            <person name="Lee C.-M."/>
            <person name="Woen H.-Y."/>
            <person name="Kwon S.-W."/>
        </authorList>
    </citation>
    <scope>NUCLEOTIDE SEQUENCE [LARGE SCALE GENOMIC DNA]</scope>
    <source>
        <strain evidence="6 7">H25R-14</strain>
    </source>
</reference>
<evidence type="ECO:0000256" key="3">
    <source>
        <dbReference type="ARBA" id="ARBA00023163"/>
    </source>
</evidence>
<dbReference type="SUPFAM" id="SSF46689">
    <property type="entry name" value="Homeodomain-like"/>
    <property type="match status" value="1"/>
</dbReference>
<dbReference type="Pfam" id="PF16925">
    <property type="entry name" value="TetR_C_13"/>
    <property type="match status" value="1"/>
</dbReference>
<dbReference type="PANTHER" id="PTHR47506">
    <property type="entry name" value="TRANSCRIPTIONAL REGULATORY PROTEIN"/>
    <property type="match status" value="1"/>
</dbReference>
<evidence type="ECO:0000259" key="5">
    <source>
        <dbReference type="PROSITE" id="PS50977"/>
    </source>
</evidence>
<evidence type="ECO:0000313" key="7">
    <source>
        <dbReference type="Proteomes" id="UP000831775"/>
    </source>
</evidence>
<sequence length="206" mass="22506">MNRTMQAGRTERRDFDEQCAVLEAAGRILSSTPYDRASLADVADGAGVDLELLEEHFCTMDDIAASVLDVQQERMTEVLSRVMESDAHSLDRLLALIHGVARLMADDPLVQAGMAMSDSLPEDLQDTGRGFYEEWQKVTETLIREGIADGSVTSGQDPADLAELLNEIFVGAQVLAGMKDRWSSLPDRILLAQPLILSFLVPSAAK</sequence>
<dbReference type="PANTHER" id="PTHR47506:SF1">
    <property type="entry name" value="HTH-TYPE TRANSCRIPTIONAL REGULATOR YJDC"/>
    <property type="match status" value="1"/>
</dbReference>
<feature type="DNA-binding region" description="H-T-H motif" evidence="4">
    <location>
        <begin position="38"/>
        <end position="57"/>
    </location>
</feature>
<dbReference type="RefSeq" id="WP_244684539.1">
    <property type="nucleotide sequence ID" value="NZ_CP095043.1"/>
</dbReference>
<proteinExistence type="predicted"/>
<name>A0ABY4FTB7_9MICO</name>
<dbReference type="SUPFAM" id="SSF48498">
    <property type="entry name" value="Tetracyclin repressor-like, C-terminal domain"/>
    <property type="match status" value="1"/>
</dbReference>
<dbReference type="InterPro" id="IPR011075">
    <property type="entry name" value="TetR_C"/>
</dbReference>
<gene>
    <name evidence="6" type="ORF">MUN76_10575</name>
</gene>
<protein>
    <submittedName>
        <fullName evidence="6">TetR/AcrR family transcriptional regulator</fullName>
    </submittedName>
</protein>
<evidence type="ECO:0000256" key="2">
    <source>
        <dbReference type="ARBA" id="ARBA00023125"/>
    </source>
</evidence>
<organism evidence="6 7">
    <name type="scientific">Leucobacter rhizosphaerae</name>
    <dbReference type="NCBI Taxonomy" id="2932245"/>
    <lineage>
        <taxon>Bacteria</taxon>
        <taxon>Bacillati</taxon>
        <taxon>Actinomycetota</taxon>
        <taxon>Actinomycetes</taxon>
        <taxon>Micrococcales</taxon>
        <taxon>Microbacteriaceae</taxon>
        <taxon>Leucobacter</taxon>
    </lineage>
</organism>